<dbReference type="Proteomes" id="UP000414233">
    <property type="component" value="Unassembled WGS sequence"/>
</dbReference>
<gene>
    <name evidence="1" type="ORF">PTE30175_05392</name>
</gene>
<accession>A0A5E4ZER5</accession>
<keyword evidence="2" id="KW-1185">Reference proteome</keyword>
<dbReference type="EMBL" id="CABPRZ010000040">
    <property type="protein sequence ID" value="VVE59167.1"/>
    <property type="molecule type" value="Genomic_DNA"/>
</dbReference>
<dbReference type="RefSeq" id="WP_191629238.1">
    <property type="nucleotide sequence ID" value="NZ_CABPRZ010000040.1"/>
</dbReference>
<dbReference type="AlphaFoldDB" id="A0A5E4ZER5"/>
<evidence type="ECO:0000313" key="2">
    <source>
        <dbReference type="Proteomes" id="UP000414233"/>
    </source>
</evidence>
<sequence length="133" mass="14334">MTPPACLTAIDWIVARRGDDVRCALNLAGHDGWCCSTPAGFCVATEIPIDDPTDIPTRWLHGITLAVAGSADLQDDQLCIANAKLWWVHHFSASACTAVVEAHLNRQLLACDLLARQAEQARPANADHASIRP</sequence>
<evidence type="ECO:0000313" key="1">
    <source>
        <dbReference type="EMBL" id="VVE59167.1"/>
    </source>
</evidence>
<proteinExistence type="predicted"/>
<reference evidence="1 2" key="1">
    <citation type="submission" date="2019-08" db="EMBL/GenBank/DDBJ databases">
        <authorList>
            <person name="Peeters C."/>
        </authorList>
    </citation>
    <scope>NUCLEOTIDE SEQUENCE [LARGE SCALE GENOMIC DNA]</scope>
    <source>
        <strain evidence="1 2">LMG 30175</strain>
    </source>
</reference>
<organism evidence="1 2">
    <name type="scientific">Pandoraea terrae</name>
    <dbReference type="NCBI Taxonomy" id="1537710"/>
    <lineage>
        <taxon>Bacteria</taxon>
        <taxon>Pseudomonadati</taxon>
        <taxon>Pseudomonadota</taxon>
        <taxon>Betaproteobacteria</taxon>
        <taxon>Burkholderiales</taxon>
        <taxon>Burkholderiaceae</taxon>
        <taxon>Pandoraea</taxon>
    </lineage>
</organism>
<name>A0A5E4ZER5_9BURK</name>
<protein>
    <submittedName>
        <fullName evidence="1">Uncharacterized protein</fullName>
    </submittedName>
</protein>